<accession>A0A7C9VXX1</accession>
<dbReference type="Proteomes" id="UP000481360">
    <property type="component" value="Unassembled WGS sequence"/>
</dbReference>
<dbReference type="RefSeq" id="WP_166052250.1">
    <property type="nucleotide sequence ID" value="NZ_JAAMPJ010000010.1"/>
</dbReference>
<feature type="DNA-binding region" description="OmpR/PhoB-type" evidence="5">
    <location>
        <begin position="1"/>
        <end position="93"/>
    </location>
</feature>
<feature type="domain" description="OmpR/PhoB-type" evidence="6">
    <location>
        <begin position="1"/>
        <end position="93"/>
    </location>
</feature>
<dbReference type="InterPro" id="IPR027417">
    <property type="entry name" value="P-loop_NTPase"/>
</dbReference>
<keyword evidence="4" id="KW-0804">Transcription</keyword>
<dbReference type="InterPro" id="IPR005158">
    <property type="entry name" value="BTAD"/>
</dbReference>
<dbReference type="InterPro" id="IPR001867">
    <property type="entry name" value="OmpR/PhoB-type_DNA-bd"/>
</dbReference>
<dbReference type="CDD" id="cd15831">
    <property type="entry name" value="BTAD"/>
    <property type="match status" value="1"/>
</dbReference>
<organism evidence="7 8">
    <name type="scientific">Lentzea alba</name>
    <dbReference type="NCBI Taxonomy" id="2714351"/>
    <lineage>
        <taxon>Bacteria</taxon>
        <taxon>Bacillati</taxon>
        <taxon>Actinomycetota</taxon>
        <taxon>Actinomycetes</taxon>
        <taxon>Pseudonocardiales</taxon>
        <taxon>Pseudonocardiaceae</taxon>
        <taxon>Lentzea</taxon>
    </lineage>
</organism>
<name>A0A7C9VXX1_9PSEU</name>
<protein>
    <submittedName>
        <fullName evidence="7">AAA family ATPase</fullName>
    </submittedName>
</protein>
<evidence type="ECO:0000256" key="3">
    <source>
        <dbReference type="ARBA" id="ARBA00023125"/>
    </source>
</evidence>
<evidence type="ECO:0000256" key="5">
    <source>
        <dbReference type="PROSITE-ProRule" id="PRU01091"/>
    </source>
</evidence>
<comment type="caution">
    <text evidence="7">The sequence shown here is derived from an EMBL/GenBank/DDBJ whole genome shotgun (WGS) entry which is preliminary data.</text>
</comment>
<proteinExistence type="inferred from homology"/>
<dbReference type="InterPro" id="IPR036388">
    <property type="entry name" value="WH-like_DNA-bd_sf"/>
</dbReference>
<gene>
    <name evidence="7" type="ORF">G7043_32530</name>
</gene>
<dbReference type="InterPro" id="IPR016032">
    <property type="entry name" value="Sig_transdc_resp-reg_C-effctor"/>
</dbReference>
<dbReference type="GO" id="GO:0000160">
    <property type="term" value="P:phosphorelay signal transduction system"/>
    <property type="evidence" value="ECO:0007669"/>
    <property type="project" value="InterPro"/>
</dbReference>
<dbReference type="PANTHER" id="PTHR35807">
    <property type="entry name" value="TRANSCRIPTIONAL REGULATOR REDD-RELATED"/>
    <property type="match status" value="1"/>
</dbReference>
<dbReference type="InterPro" id="IPR011990">
    <property type="entry name" value="TPR-like_helical_dom_sf"/>
</dbReference>
<evidence type="ECO:0000259" key="6">
    <source>
        <dbReference type="PROSITE" id="PS51755"/>
    </source>
</evidence>
<keyword evidence="3 5" id="KW-0238">DNA-binding</keyword>
<dbReference type="SUPFAM" id="SSF46894">
    <property type="entry name" value="C-terminal effector domain of the bipartite response regulators"/>
    <property type="match status" value="1"/>
</dbReference>
<dbReference type="Gene3D" id="1.25.40.10">
    <property type="entry name" value="Tetratricopeptide repeat domain"/>
    <property type="match status" value="1"/>
</dbReference>
<evidence type="ECO:0000313" key="7">
    <source>
        <dbReference type="EMBL" id="NGY63656.1"/>
    </source>
</evidence>
<dbReference type="PANTHER" id="PTHR35807:SF1">
    <property type="entry name" value="TRANSCRIPTIONAL REGULATOR REDD"/>
    <property type="match status" value="1"/>
</dbReference>
<evidence type="ECO:0000313" key="8">
    <source>
        <dbReference type="Proteomes" id="UP000481360"/>
    </source>
</evidence>
<dbReference type="SMART" id="SM01043">
    <property type="entry name" value="BTAD"/>
    <property type="match status" value="1"/>
</dbReference>
<evidence type="ECO:0000256" key="1">
    <source>
        <dbReference type="ARBA" id="ARBA00005820"/>
    </source>
</evidence>
<dbReference type="GO" id="GO:0006355">
    <property type="term" value="P:regulation of DNA-templated transcription"/>
    <property type="evidence" value="ECO:0007669"/>
    <property type="project" value="InterPro"/>
</dbReference>
<dbReference type="PROSITE" id="PS51755">
    <property type="entry name" value="OMPR_PHOB"/>
    <property type="match status" value="1"/>
</dbReference>
<dbReference type="InterPro" id="IPR041664">
    <property type="entry name" value="AAA_16"/>
</dbReference>
<dbReference type="Gene3D" id="1.10.10.10">
    <property type="entry name" value="Winged helix-like DNA-binding domain superfamily/Winged helix DNA-binding domain"/>
    <property type="match status" value="1"/>
</dbReference>
<dbReference type="Pfam" id="PF00486">
    <property type="entry name" value="Trans_reg_C"/>
    <property type="match status" value="1"/>
</dbReference>
<dbReference type="Pfam" id="PF03704">
    <property type="entry name" value="BTAD"/>
    <property type="match status" value="1"/>
</dbReference>
<keyword evidence="2" id="KW-0805">Transcription regulation</keyword>
<dbReference type="EMBL" id="JAAMPJ010000010">
    <property type="protein sequence ID" value="NGY63656.1"/>
    <property type="molecule type" value="Genomic_DNA"/>
</dbReference>
<sequence>MVTFGVLGPLTAGSARLGGPKQRAVLARLLIARRRVVPVRVLVADLWEDPPDGALGTVQTFVGALRKALEPDRPPRTPSTLLVTEGAGYALRADDVDAWRFEEMLGGDLSVLDSALALWRGPAYAEFADEHWARAEIDRLEELRLVGVERRAEAALALGRSAGVVADLRAHLATQPWREKAWSLLALALYREGRQGEALEAVRAARHALVENLGVDPGVELRSLESDILAQSPRLSPAVETSLVGRSAELAALEAAVPGAGLGIALVTGEAGVGKTALAEAFSSVLASRGWTTVWARCPEDAPVAWPWQQVVEALGEKLVVSDRFGLRRAVVSVVESAAPVLIVLDDLHQADDETLAVLAAFTRDKLSGRVLIVATARAAVLSEALARAEPVRVELGGLEEESVAALVKSMVGGSPDVRVIYERSGGNPFYVKELARLYAAGGDLGAVPAGVRDVIRHRLSALPTDVRTVLHQASVLGRDVELDLLAALAGDVLDALDVALEAGFLVESAPGRARFTHALVRDTVYEDVSLTRRARWHAVVAAALESTRPDDVELLAHHYLLSGARGDQVVRALAAAAESSRSPRAAARLWQAAIEAAGGTRLDLLTGLVRALAVSGDLEAGRTRRSQALRVARGADETAAVIGSFDVPGIWTTNDDPAHSAELVAAAERTLEAFPDPTVTRARLLATIAMEQRGTGDRLAEAVEAEAIARDLDDPALLAFALNARFMHTFHRTGLAPERAVIGRELLAVASGLVTHEVLGHLILVQAHAALAEFSVADQHAAAADELARRHDLPLVSVFTEWYAALKLAASGEVASADRAYRAAASRVRGTGMWGMERGLLPLALLSLHGPSTVDLSDDWGPHLDWVRPLVLPVDEALVAARALPDGPADLLSEVRACLLAMAAVRLRDPGLRLRARSLLLPASGELAGAGTGLFTFGPVARYLDSVNG</sequence>
<dbReference type="SUPFAM" id="SSF48452">
    <property type="entry name" value="TPR-like"/>
    <property type="match status" value="1"/>
</dbReference>
<reference evidence="7 8" key="1">
    <citation type="submission" date="2020-03" db="EMBL/GenBank/DDBJ databases">
        <title>Isolation and identification of active actinomycetes.</title>
        <authorList>
            <person name="Sun X."/>
        </authorList>
    </citation>
    <scope>NUCLEOTIDE SEQUENCE [LARGE SCALE GENOMIC DNA]</scope>
    <source>
        <strain evidence="7 8">NEAU-D13</strain>
    </source>
</reference>
<dbReference type="InterPro" id="IPR051677">
    <property type="entry name" value="AfsR-DnrI-RedD_regulator"/>
</dbReference>
<dbReference type="Gene3D" id="3.40.50.300">
    <property type="entry name" value="P-loop containing nucleotide triphosphate hydrolases"/>
    <property type="match status" value="1"/>
</dbReference>
<dbReference type="Pfam" id="PF13191">
    <property type="entry name" value="AAA_16"/>
    <property type="match status" value="1"/>
</dbReference>
<dbReference type="SMART" id="SM00862">
    <property type="entry name" value="Trans_reg_C"/>
    <property type="match status" value="1"/>
</dbReference>
<dbReference type="AlphaFoldDB" id="A0A7C9VXX1"/>
<evidence type="ECO:0000256" key="4">
    <source>
        <dbReference type="ARBA" id="ARBA00023163"/>
    </source>
</evidence>
<dbReference type="GO" id="GO:0003677">
    <property type="term" value="F:DNA binding"/>
    <property type="evidence" value="ECO:0007669"/>
    <property type="project" value="UniProtKB-UniRule"/>
</dbReference>
<dbReference type="SUPFAM" id="SSF52540">
    <property type="entry name" value="P-loop containing nucleoside triphosphate hydrolases"/>
    <property type="match status" value="1"/>
</dbReference>
<comment type="similarity">
    <text evidence="1">Belongs to the AfsR/DnrI/RedD regulatory family.</text>
</comment>
<keyword evidence="8" id="KW-1185">Reference proteome</keyword>
<evidence type="ECO:0000256" key="2">
    <source>
        <dbReference type="ARBA" id="ARBA00023015"/>
    </source>
</evidence>